<evidence type="ECO:0000313" key="18">
    <source>
        <dbReference type="Proteomes" id="UP000678393"/>
    </source>
</evidence>
<dbReference type="GO" id="GO:0019369">
    <property type="term" value="P:arachidonate metabolic process"/>
    <property type="evidence" value="ECO:0007669"/>
    <property type="project" value="TreeGrafter"/>
</dbReference>
<dbReference type="SUPFAM" id="SSF53474">
    <property type="entry name" value="alpha/beta-Hydrolases"/>
    <property type="match status" value="1"/>
</dbReference>
<keyword evidence="18" id="KW-1185">Reference proteome</keyword>
<feature type="transmembrane region" description="Helical" evidence="15">
    <location>
        <begin position="98"/>
        <end position="120"/>
    </location>
</feature>
<dbReference type="Proteomes" id="UP000678393">
    <property type="component" value="Unassembled WGS sequence"/>
</dbReference>
<keyword evidence="6" id="KW-0479">Metal-binding</keyword>
<comment type="catalytic activity">
    <reaction evidence="13">
        <text>a 1,2-diacyl-sn-glycerol + H2O = a 2-acylglycerol + a fatty acid + H(+)</text>
        <dbReference type="Rhea" id="RHEA:33275"/>
        <dbReference type="ChEBI" id="CHEBI:15377"/>
        <dbReference type="ChEBI" id="CHEBI:15378"/>
        <dbReference type="ChEBI" id="CHEBI:17389"/>
        <dbReference type="ChEBI" id="CHEBI:17815"/>
        <dbReference type="ChEBI" id="CHEBI:28868"/>
        <dbReference type="EC" id="3.1.1.116"/>
    </reaction>
    <physiologicalReaction direction="left-to-right" evidence="13">
        <dbReference type="Rhea" id="RHEA:33276"/>
    </physiologicalReaction>
</comment>
<keyword evidence="9" id="KW-0442">Lipid degradation</keyword>
<dbReference type="CDD" id="cd00519">
    <property type="entry name" value="Lipase_3"/>
    <property type="match status" value="1"/>
</dbReference>
<dbReference type="GO" id="GO:0046872">
    <property type="term" value="F:metal ion binding"/>
    <property type="evidence" value="ECO:0007669"/>
    <property type="project" value="UniProtKB-KW"/>
</dbReference>
<evidence type="ECO:0000256" key="15">
    <source>
        <dbReference type="SAM" id="Phobius"/>
    </source>
</evidence>
<dbReference type="EC" id="3.1.1.116" evidence="14"/>
<keyword evidence="12 15" id="KW-0472">Membrane</keyword>
<comment type="subcellular location">
    <subcellularLocation>
        <location evidence="2">Cell membrane</location>
        <topology evidence="2">Multi-pass membrane protein</topology>
    </subcellularLocation>
</comment>
<evidence type="ECO:0000256" key="4">
    <source>
        <dbReference type="ARBA" id="ARBA00022553"/>
    </source>
</evidence>
<evidence type="ECO:0000256" key="2">
    <source>
        <dbReference type="ARBA" id="ARBA00004651"/>
    </source>
</evidence>
<comment type="caution">
    <text evidence="17">The sequence shown here is derived from an EMBL/GenBank/DDBJ whole genome shotgun (WGS) entry which is preliminary data.</text>
</comment>
<dbReference type="AlphaFoldDB" id="A0A8S3YEF8"/>
<organism evidence="17 18">
    <name type="scientific">Candidula unifasciata</name>
    <dbReference type="NCBI Taxonomy" id="100452"/>
    <lineage>
        <taxon>Eukaryota</taxon>
        <taxon>Metazoa</taxon>
        <taxon>Spiralia</taxon>
        <taxon>Lophotrochozoa</taxon>
        <taxon>Mollusca</taxon>
        <taxon>Gastropoda</taxon>
        <taxon>Heterobranchia</taxon>
        <taxon>Euthyneura</taxon>
        <taxon>Panpulmonata</taxon>
        <taxon>Eupulmonata</taxon>
        <taxon>Stylommatophora</taxon>
        <taxon>Helicina</taxon>
        <taxon>Helicoidea</taxon>
        <taxon>Geomitridae</taxon>
        <taxon>Candidula</taxon>
    </lineage>
</organism>
<dbReference type="GO" id="GO:0046340">
    <property type="term" value="P:diacylglycerol catabolic process"/>
    <property type="evidence" value="ECO:0007669"/>
    <property type="project" value="TreeGrafter"/>
</dbReference>
<evidence type="ECO:0000256" key="13">
    <source>
        <dbReference type="ARBA" id="ARBA00024531"/>
    </source>
</evidence>
<dbReference type="Pfam" id="PF01764">
    <property type="entry name" value="Lipase_3"/>
    <property type="match status" value="1"/>
</dbReference>
<comment type="cofactor">
    <cofactor evidence="1">
        <name>Ca(2+)</name>
        <dbReference type="ChEBI" id="CHEBI:29108"/>
    </cofactor>
</comment>
<gene>
    <name evidence="17" type="ORF">CUNI_LOCUS442</name>
</gene>
<sequence length="535" mass="59547">MPGLILFNRRWAVGSDDFVFPCLAEALVRIVWLMILAIIFASHHYGLNCDHGSELRAFYIGSLVLNCTAIIILAMLLHISMQGTIIDVIPRRNINKWLYAKLFLFFLELVWLCISTYWAFAHSFTCNWTIVMTARGAIICTWVMAFAIFVAILIVFDPMGSVKQRQSISCSMRRGNEAELIMAEASANKVWETRCRVLCCCIACNPDTRQAFSDVSKVIAAFFEEIDLVPTDIAAGLVLVQQQQSNRSSLLASVVSPRSSLQRESVMLRECGASAIPEPKPWMTIPSMLHYMKYAMGSYGWLFFIYDHLTTGVCQLCPYYRFGSCVRTSNSVMSDNCCQCNTAAIKELTGISDEDLIYVTFHNKFKQVPFYVVIDRETQSVVISIRGTLSFQDALADLSGTGSTLEIPGISHSYCHSAMLDCANYILEQLQSQQILATAFARLQTESKLVITGHSLGGGVAAILAVLLRPEYPDLICFSFSPPGGLMSPSARRYTQDFVCSVILGQDLVPRLGMYTLMDLKVSILSAICNCTEPK</sequence>
<feature type="non-terminal residue" evidence="17">
    <location>
        <position position="1"/>
    </location>
</feature>
<reference evidence="17" key="1">
    <citation type="submission" date="2021-04" db="EMBL/GenBank/DDBJ databases">
        <authorList>
            <consortium name="Molecular Ecology Group"/>
        </authorList>
    </citation>
    <scope>NUCLEOTIDE SEQUENCE</scope>
</reference>
<evidence type="ECO:0000256" key="8">
    <source>
        <dbReference type="ARBA" id="ARBA00022837"/>
    </source>
</evidence>
<proteinExistence type="predicted"/>
<keyword evidence="4" id="KW-0597">Phosphoprotein</keyword>
<evidence type="ECO:0000256" key="10">
    <source>
        <dbReference type="ARBA" id="ARBA00022989"/>
    </source>
</evidence>
<evidence type="ECO:0000256" key="9">
    <source>
        <dbReference type="ARBA" id="ARBA00022963"/>
    </source>
</evidence>
<accession>A0A8S3YEF8</accession>
<feature type="transmembrane region" description="Helical" evidence="15">
    <location>
        <begin position="26"/>
        <end position="45"/>
    </location>
</feature>
<evidence type="ECO:0000256" key="12">
    <source>
        <dbReference type="ARBA" id="ARBA00023136"/>
    </source>
</evidence>
<keyword evidence="3" id="KW-1003">Cell membrane</keyword>
<dbReference type="PANTHER" id="PTHR45792">
    <property type="entry name" value="DIACYLGLYCEROL LIPASE HOMOLOG-RELATED"/>
    <property type="match status" value="1"/>
</dbReference>
<keyword evidence="10 15" id="KW-1133">Transmembrane helix</keyword>
<protein>
    <recommendedName>
        <fullName evidence="14">sn-1-specific diacylglycerol lipase</fullName>
        <ecNumber evidence="14">3.1.1.116</ecNumber>
    </recommendedName>
</protein>
<dbReference type="InterPro" id="IPR052214">
    <property type="entry name" value="DAG_Lipase-Related"/>
</dbReference>
<dbReference type="GO" id="GO:0005886">
    <property type="term" value="C:plasma membrane"/>
    <property type="evidence" value="ECO:0007669"/>
    <property type="project" value="UniProtKB-SubCell"/>
</dbReference>
<keyword evidence="11" id="KW-0443">Lipid metabolism</keyword>
<dbReference type="InterPro" id="IPR002921">
    <property type="entry name" value="Fungal_lipase-type"/>
</dbReference>
<dbReference type="GO" id="GO:0022008">
    <property type="term" value="P:neurogenesis"/>
    <property type="evidence" value="ECO:0007669"/>
    <property type="project" value="TreeGrafter"/>
</dbReference>
<evidence type="ECO:0000313" key="17">
    <source>
        <dbReference type="EMBL" id="CAG5114884.1"/>
    </source>
</evidence>
<evidence type="ECO:0000256" key="11">
    <source>
        <dbReference type="ARBA" id="ARBA00023098"/>
    </source>
</evidence>
<evidence type="ECO:0000259" key="16">
    <source>
        <dbReference type="Pfam" id="PF01764"/>
    </source>
</evidence>
<dbReference type="GO" id="GO:0005737">
    <property type="term" value="C:cytoplasm"/>
    <property type="evidence" value="ECO:0007669"/>
    <property type="project" value="TreeGrafter"/>
</dbReference>
<evidence type="ECO:0000256" key="14">
    <source>
        <dbReference type="ARBA" id="ARBA00026104"/>
    </source>
</evidence>
<dbReference type="Gene3D" id="3.40.50.1820">
    <property type="entry name" value="alpha/beta hydrolase"/>
    <property type="match status" value="1"/>
</dbReference>
<name>A0A8S3YEF8_9EUPU</name>
<keyword evidence="8" id="KW-0106">Calcium</keyword>
<dbReference type="InterPro" id="IPR029058">
    <property type="entry name" value="AB_hydrolase_fold"/>
</dbReference>
<evidence type="ECO:0000256" key="5">
    <source>
        <dbReference type="ARBA" id="ARBA00022692"/>
    </source>
</evidence>
<dbReference type="PANTHER" id="PTHR45792:SF2">
    <property type="entry name" value="DIACYLGLYCEROL LIPASE-BETA"/>
    <property type="match status" value="1"/>
</dbReference>
<evidence type="ECO:0000256" key="1">
    <source>
        <dbReference type="ARBA" id="ARBA00001913"/>
    </source>
</evidence>
<dbReference type="EMBL" id="CAJHNH020000049">
    <property type="protein sequence ID" value="CAG5114884.1"/>
    <property type="molecule type" value="Genomic_DNA"/>
</dbReference>
<keyword evidence="5 15" id="KW-0812">Transmembrane</keyword>
<feature type="transmembrane region" description="Helical" evidence="15">
    <location>
        <begin position="57"/>
        <end position="77"/>
    </location>
</feature>
<keyword evidence="7" id="KW-0378">Hydrolase</keyword>
<evidence type="ECO:0000256" key="6">
    <source>
        <dbReference type="ARBA" id="ARBA00022723"/>
    </source>
</evidence>
<dbReference type="OrthoDB" id="438440at2759"/>
<dbReference type="GO" id="GO:0004806">
    <property type="term" value="F:triacylglycerol lipase activity"/>
    <property type="evidence" value="ECO:0007669"/>
    <property type="project" value="TreeGrafter"/>
</dbReference>
<evidence type="ECO:0000256" key="7">
    <source>
        <dbReference type="ARBA" id="ARBA00022801"/>
    </source>
</evidence>
<feature type="transmembrane region" description="Helical" evidence="15">
    <location>
        <begin position="132"/>
        <end position="156"/>
    </location>
</feature>
<evidence type="ECO:0000256" key="3">
    <source>
        <dbReference type="ARBA" id="ARBA00022475"/>
    </source>
</evidence>
<feature type="domain" description="Fungal lipase-type" evidence="16">
    <location>
        <begin position="382"/>
        <end position="512"/>
    </location>
</feature>